<name>A0A4C1YQL4_EUMVA</name>
<dbReference type="AlphaFoldDB" id="A0A4C1YQL4"/>
<comment type="caution">
    <text evidence="1">The sequence shown here is derived from an EMBL/GenBank/DDBJ whole genome shotgun (WGS) entry which is preliminary data.</text>
</comment>
<reference evidence="1 2" key="1">
    <citation type="journal article" date="2019" name="Commun. Biol.">
        <title>The bagworm genome reveals a unique fibroin gene that provides high tensile strength.</title>
        <authorList>
            <person name="Kono N."/>
            <person name="Nakamura H."/>
            <person name="Ohtoshi R."/>
            <person name="Tomita M."/>
            <person name="Numata K."/>
            <person name="Arakawa K."/>
        </authorList>
    </citation>
    <scope>NUCLEOTIDE SEQUENCE [LARGE SCALE GENOMIC DNA]</scope>
</reference>
<evidence type="ECO:0000313" key="1">
    <source>
        <dbReference type="EMBL" id="GBP78741.1"/>
    </source>
</evidence>
<dbReference type="Proteomes" id="UP000299102">
    <property type="component" value="Unassembled WGS sequence"/>
</dbReference>
<sequence length="127" mass="14323">MVHNVTRHSSEEFVCSWVVAAFFSGRRCGTEELLLPHARASPRRGYDPDGFSGDGPLTGVQFLEFSRFSRRSRGGVSGFTVIFLDRHGRLREYDEVMGCRSAGPENLDGPENYEDCSFVRGVRRVLF</sequence>
<protein>
    <submittedName>
        <fullName evidence="1">Uncharacterized protein</fullName>
    </submittedName>
</protein>
<dbReference type="EMBL" id="BGZK01001383">
    <property type="protein sequence ID" value="GBP78741.1"/>
    <property type="molecule type" value="Genomic_DNA"/>
</dbReference>
<gene>
    <name evidence="1" type="ORF">EVAR_54553_1</name>
</gene>
<evidence type="ECO:0000313" key="2">
    <source>
        <dbReference type="Proteomes" id="UP000299102"/>
    </source>
</evidence>
<proteinExistence type="predicted"/>
<organism evidence="1 2">
    <name type="scientific">Eumeta variegata</name>
    <name type="common">Bagworm moth</name>
    <name type="synonym">Eumeta japonica</name>
    <dbReference type="NCBI Taxonomy" id="151549"/>
    <lineage>
        <taxon>Eukaryota</taxon>
        <taxon>Metazoa</taxon>
        <taxon>Ecdysozoa</taxon>
        <taxon>Arthropoda</taxon>
        <taxon>Hexapoda</taxon>
        <taxon>Insecta</taxon>
        <taxon>Pterygota</taxon>
        <taxon>Neoptera</taxon>
        <taxon>Endopterygota</taxon>
        <taxon>Lepidoptera</taxon>
        <taxon>Glossata</taxon>
        <taxon>Ditrysia</taxon>
        <taxon>Tineoidea</taxon>
        <taxon>Psychidae</taxon>
        <taxon>Oiketicinae</taxon>
        <taxon>Eumeta</taxon>
    </lineage>
</organism>
<accession>A0A4C1YQL4</accession>
<keyword evidence="2" id="KW-1185">Reference proteome</keyword>